<name>X1TZX8_9ZZZZ</name>
<organism evidence="1">
    <name type="scientific">marine sediment metagenome</name>
    <dbReference type="NCBI Taxonomy" id="412755"/>
    <lineage>
        <taxon>unclassified sequences</taxon>
        <taxon>metagenomes</taxon>
        <taxon>ecological metagenomes</taxon>
    </lineage>
</organism>
<comment type="caution">
    <text evidence="1">The sequence shown here is derived from an EMBL/GenBank/DDBJ whole genome shotgun (WGS) entry which is preliminary data.</text>
</comment>
<dbReference type="EMBL" id="BARW01032216">
    <property type="protein sequence ID" value="GAJ10829.1"/>
    <property type="molecule type" value="Genomic_DNA"/>
</dbReference>
<evidence type="ECO:0000313" key="1">
    <source>
        <dbReference type="EMBL" id="GAJ10829.1"/>
    </source>
</evidence>
<protein>
    <submittedName>
        <fullName evidence="1">Uncharacterized protein</fullName>
    </submittedName>
</protein>
<gene>
    <name evidence="1" type="ORF">S12H4_51043</name>
</gene>
<feature type="non-terminal residue" evidence="1">
    <location>
        <position position="135"/>
    </location>
</feature>
<proteinExistence type="predicted"/>
<sequence>MVNSTGGETNLDAKPSYDFIAITSAVVNGIDGTYSLNLTSSNLIHEMHSYINYNGILWETNGFMYGDNISVGVDIQGPGGMPPTSGNANVKLFYPDNSTIFPVPEKNSGAGVIKGNLLIYDFNNQTILDVTKDTP</sequence>
<reference evidence="1" key="1">
    <citation type="journal article" date="2014" name="Front. Microbiol.">
        <title>High frequency of phylogenetically diverse reductive dehalogenase-homologous genes in deep subseafloor sedimentary metagenomes.</title>
        <authorList>
            <person name="Kawai M."/>
            <person name="Futagami T."/>
            <person name="Toyoda A."/>
            <person name="Takaki Y."/>
            <person name="Nishi S."/>
            <person name="Hori S."/>
            <person name="Arai W."/>
            <person name="Tsubouchi T."/>
            <person name="Morono Y."/>
            <person name="Uchiyama I."/>
            <person name="Ito T."/>
            <person name="Fujiyama A."/>
            <person name="Inagaki F."/>
            <person name="Takami H."/>
        </authorList>
    </citation>
    <scope>NUCLEOTIDE SEQUENCE</scope>
    <source>
        <strain evidence="1">Expedition CK06-06</strain>
    </source>
</reference>
<accession>X1TZX8</accession>
<dbReference type="AlphaFoldDB" id="X1TZX8"/>